<name>A0A6G1JB87_9PLEO</name>
<dbReference type="Pfam" id="PF09729">
    <property type="entry name" value="Gti1_Pac2"/>
    <property type="match status" value="2"/>
</dbReference>
<feature type="compositionally biased region" description="Low complexity" evidence="1">
    <location>
        <begin position="190"/>
        <end position="201"/>
    </location>
</feature>
<feature type="region of interest" description="Disordered" evidence="1">
    <location>
        <begin position="81"/>
        <end position="124"/>
    </location>
</feature>
<protein>
    <recommendedName>
        <fullName evidence="4">cAMP-independent regulatory protein pac2</fullName>
    </recommendedName>
</protein>
<feature type="compositionally biased region" description="Low complexity" evidence="1">
    <location>
        <begin position="375"/>
        <end position="387"/>
    </location>
</feature>
<dbReference type="Proteomes" id="UP000799291">
    <property type="component" value="Unassembled WGS sequence"/>
</dbReference>
<accession>A0A6G1JB87</accession>
<feature type="compositionally biased region" description="Polar residues" evidence="1">
    <location>
        <begin position="149"/>
        <end position="161"/>
    </location>
</feature>
<dbReference type="PANTHER" id="PTHR28027">
    <property type="entry name" value="TRANSCRIPTIONAL REGULATOR MIT1"/>
    <property type="match status" value="1"/>
</dbReference>
<evidence type="ECO:0000313" key="3">
    <source>
        <dbReference type="Proteomes" id="UP000799291"/>
    </source>
</evidence>
<dbReference type="InterPro" id="IPR018608">
    <property type="entry name" value="Gti1/Pac2"/>
</dbReference>
<sequence>METYHGHVRTPNDAILLFEACRIGLLPRVQRRLSEKERQQIKSGSVFVWDEREAGMRRWTDGKSWSASRVSGSFLTYREMEGKRGGSNLSQPAPKRASGKSPDGSATGDSEGEGPDGYRYKPDGLMKQSFSITTSSGQHLHLISYYSRSNNQPLQQPSTDPTLRHIRPPKNMYPESTVNETQTVPAVTRGPMPGSPYASAPPSMPPSSPYQRPGPHQQPVYVPVYHPPTPPNGTSPYPHPYYGHPHPQYQYFPYAGVIYAPPGYPPQQGHVFDGRPPMGNPGMPHPPPGHAMIGAHPGHPGHHPQYIANPPPRAVSAPEHPQHQPQPNGHHVPPPINPSASMAEQGPQLPAITNTTPTTANKPPTPQPSKSRSQESLAPPESAAPAAGTDPSPARTIPKIGSILNNQDNAAENQSNSRSGSRSPNSSQPPIREFPPERLASMSTSTDTRALDKLNRNMFVRT</sequence>
<reference evidence="2" key="1">
    <citation type="journal article" date="2020" name="Stud. Mycol.">
        <title>101 Dothideomycetes genomes: a test case for predicting lifestyles and emergence of pathogens.</title>
        <authorList>
            <person name="Haridas S."/>
            <person name="Albert R."/>
            <person name="Binder M."/>
            <person name="Bloem J."/>
            <person name="Labutti K."/>
            <person name="Salamov A."/>
            <person name="Andreopoulos B."/>
            <person name="Baker S."/>
            <person name="Barry K."/>
            <person name="Bills G."/>
            <person name="Bluhm B."/>
            <person name="Cannon C."/>
            <person name="Castanera R."/>
            <person name="Culley D."/>
            <person name="Daum C."/>
            <person name="Ezra D."/>
            <person name="Gonzalez J."/>
            <person name="Henrissat B."/>
            <person name="Kuo A."/>
            <person name="Liang C."/>
            <person name="Lipzen A."/>
            <person name="Lutzoni F."/>
            <person name="Magnuson J."/>
            <person name="Mondo S."/>
            <person name="Nolan M."/>
            <person name="Ohm R."/>
            <person name="Pangilinan J."/>
            <person name="Park H.-J."/>
            <person name="Ramirez L."/>
            <person name="Alfaro M."/>
            <person name="Sun H."/>
            <person name="Tritt A."/>
            <person name="Yoshinaga Y."/>
            <person name="Zwiers L.-H."/>
            <person name="Turgeon B."/>
            <person name="Goodwin S."/>
            <person name="Spatafora J."/>
            <person name="Crous P."/>
            <person name="Grigoriev I."/>
        </authorList>
    </citation>
    <scope>NUCLEOTIDE SEQUENCE</scope>
    <source>
        <strain evidence="2">CBS 122367</strain>
    </source>
</reference>
<dbReference type="PANTHER" id="PTHR28027:SF1">
    <property type="entry name" value="CAMP INDEPENDENT REGULATORY PROTEIN (AFU_ORTHOLOGUE AFUA_3G09640)"/>
    <property type="match status" value="1"/>
</dbReference>
<feature type="compositionally biased region" description="Polar residues" evidence="1">
    <location>
        <begin position="174"/>
        <end position="185"/>
    </location>
</feature>
<evidence type="ECO:0000256" key="1">
    <source>
        <dbReference type="SAM" id="MobiDB-lite"/>
    </source>
</evidence>
<dbReference type="GO" id="GO:0003677">
    <property type="term" value="F:DNA binding"/>
    <property type="evidence" value="ECO:0007669"/>
    <property type="project" value="TreeGrafter"/>
</dbReference>
<keyword evidence="3" id="KW-1185">Reference proteome</keyword>
<dbReference type="AlphaFoldDB" id="A0A6G1JB87"/>
<feature type="compositionally biased region" description="Low complexity" evidence="1">
    <location>
        <begin position="209"/>
        <end position="221"/>
    </location>
</feature>
<dbReference type="PRINTS" id="PR01217">
    <property type="entry name" value="PRICHEXTENSN"/>
</dbReference>
<proteinExistence type="predicted"/>
<feature type="region of interest" description="Disordered" evidence="1">
    <location>
        <begin position="279"/>
        <end position="462"/>
    </location>
</feature>
<gene>
    <name evidence="2" type="ORF">K458DRAFT_294177</name>
</gene>
<evidence type="ECO:0008006" key="4">
    <source>
        <dbReference type="Google" id="ProtNLM"/>
    </source>
</evidence>
<feature type="region of interest" description="Disordered" evidence="1">
    <location>
        <begin position="149"/>
        <end position="221"/>
    </location>
</feature>
<feature type="compositionally biased region" description="Low complexity" evidence="1">
    <location>
        <begin position="350"/>
        <end position="362"/>
    </location>
</feature>
<evidence type="ECO:0000313" key="2">
    <source>
        <dbReference type="EMBL" id="KAF2687827.1"/>
    </source>
</evidence>
<feature type="compositionally biased region" description="Polar residues" evidence="1">
    <location>
        <begin position="403"/>
        <end position="412"/>
    </location>
</feature>
<dbReference type="OrthoDB" id="5572844at2759"/>
<dbReference type="EMBL" id="MU005574">
    <property type="protein sequence ID" value="KAF2687827.1"/>
    <property type="molecule type" value="Genomic_DNA"/>
</dbReference>
<organism evidence="2 3">
    <name type="scientific">Lentithecium fluviatile CBS 122367</name>
    <dbReference type="NCBI Taxonomy" id="1168545"/>
    <lineage>
        <taxon>Eukaryota</taxon>
        <taxon>Fungi</taxon>
        <taxon>Dikarya</taxon>
        <taxon>Ascomycota</taxon>
        <taxon>Pezizomycotina</taxon>
        <taxon>Dothideomycetes</taxon>
        <taxon>Pleosporomycetidae</taxon>
        <taxon>Pleosporales</taxon>
        <taxon>Massarineae</taxon>
        <taxon>Lentitheciaceae</taxon>
        <taxon>Lentithecium</taxon>
    </lineage>
</organism>
<feature type="compositionally biased region" description="Low complexity" evidence="1">
    <location>
        <begin position="413"/>
        <end position="430"/>
    </location>
</feature>